<dbReference type="EMBL" id="PDEM01000031">
    <property type="protein sequence ID" value="PHZ83729.1"/>
    <property type="molecule type" value="Genomic_DNA"/>
</dbReference>
<evidence type="ECO:0000313" key="2">
    <source>
        <dbReference type="EMBL" id="PHZ83729.1"/>
    </source>
</evidence>
<name>A0A2G4YN17_9PROT</name>
<proteinExistence type="predicted"/>
<gene>
    <name evidence="2" type="ORF">CRD36_15260</name>
</gene>
<evidence type="ECO:0000313" key="3">
    <source>
        <dbReference type="Proteomes" id="UP000229730"/>
    </source>
</evidence>
<reference evidence="2 3" key="1">
    <citation type="submission" date="2017-10" db="EMBL/GenBank/DDBJ databases">
        <title>Frigbacter circumglobatus gen. nov. sp. nov., isolated from sediment cultured in situ.</title>
        <authorList>
            <person name="Zhao Z."/>
        </authorList>
    </citation>
    <scope>NUCLEOTIDE SEQUENCE [LARGE SCALE GENOMIC DNA]</scope>
    <source>
        <strain evidence="2 3">ZYL</strain>
    </source>
</reference>
<dbReference type="Proteomes" id="UP000229730">
    <property type="component" value="Unassembled WGS sequence"/>
</dbReference>
<keyword evidence="3" id="KW-1185">Reference proteome</keyword>
<keyword evidence="1" id="KW-0732">Signal</keyword>
<organism evidence="2 3">
    <name type="scientific">Paremcibacter congregatus</name>
    <dbReference type="NCBI Taxonomy" id="2043170"/>
    <lineage>
        <taxon>Bacteria</taxon>
        <taxon>Pseudomonadati</taxon>
        <taxon>Pseudomonadota</taxon>
        <taxon>Alphaproteobacteria</taxon>
        <taxon>Emcibacterales</taxon>
        <taxon>Emcibacteraceae</taxon>
        <taxon>Paremcibacter</taxon>
    </lineage>
</organism>
<dbReference type="RefSeq" id="WP_099474794.1">
    <property type="nucleotide sequence ID" value="NZ_PDEM01000031.1"/>
</dbReference>
<dbReference type="OrthoDB" id="8480063at2"/>
<accession>A0A2G4YN17</accession>
<comment type="caution">
    <text evidence="2">The sequence shown here is derived from an EMBL/GenBank/DDBJ whole genome shotgun (WGS) entry which is preliminary data.</text>
</comment>
<dbReference type="AlphaFoldDB" id="A0A2G4YN17"/>
<feature type="chain" id="PRO_5013619760" evidence="1">
    <location>
        <begin position="24"/>
        <end position="188"/>
    </location>
</feature>
<evidence type="ECO:0000256" key="1">
    <source>
        <dbReference type="SAM" id="SignalP"/>
    </source>
</evidence>
<feature type="signal peptide" evidence="1">
    <location>
        <begin position="1"/>
        <end position="23"/>
    </location>
</feature>
<protein>
    <submittedName>
        <fullName evidence="2">Uncharacterized protein</fullName>
    </submittedName>
</protein>
<dbReference type="InParanoid" id="A0A2G4YN17"/>
<sequence>MKMLNKILWTVALIFTFTATAQAHIDLVSPKPLMGGHGMDDTTLKVAPFGAPGVDVEEADALTVKAGSELELVIDGYVTHPGYIVVSYTTDLYGQDVMPIRSIPDYNTPIPHKNILMKIASPCPEGNCKPRRVKDNVLKTKVKLPDVTGDIILVVRQVMTDKFDNQPDGSISLKRIYYHQGAKLKLVR</sequence>